<dbReference type="SMART" id="SM00257">
    <property type="entry name" value="LysM"/>
    <property type="match status" value="3"/>
</dbReference>
<dbReference type="SUPFAM" id="SSF54106">
    <property type="entry name" value="LysM domain"/>
    <property type="match status" value="3"/>
</dbReference>
<dbReference type="Gene3D" id="1.10.530.10">
    <property type="match status" value="1"/>
</dbReference>
<dbReference type="GO" id="GO:0016020">
    <property type="term" value="C:membrane"/>
    <property type="evidence" value="ECO:0007669"/>
    <property type="project" value="InterPro"/>
</dbReference>
<dbReference type="GO" id="GO:0008932">
    <property type="term" value="F:lytic endotransglycosylase activity"/>
    <property type="evidence" value="ECO:0007669"/>
    <property type="project" value="TreeGrafter"/>
</dbReference>
<dbReference type="SUPFAM" id="SSF53955">
    <property type="entry name" value="Lysozyme-like"/>
    <property type="match status" value="1"/>
</dbReference>
<dbReference type="EMBL" id="UOFK01000041">
    <property type="protein sequence ID" value="VAW73775.1"/>
    <property type="molecule type" value="Genomic_DNA"/>
</dbReference>
<dbReference type="CDD" id="cd00118">
    <property type="entry name" value="LysM"/>
    <property type="match status" value="3"/>
</dbReference>
<dbReference type="InterPro" id="IPR018392">
    <property type="entry name" value="LysM"/>
</dbReference>
<reference evidence="3" key="1">
    <citation type="submission" date="2018-06" db="EMBL/GenBank/DDBJ databases">
        <authorList>
            <person name="Zhirakovskaya E."/>
        </authorList>
    </citation>
    <scope>NUCLEOTIDE SEQUENCE</scope>
</reference>
<feature type="transmembrane region" description="Helical" evidence="1">
    <location>
        <begin position="50"/>
        <end position="67"/>
    </location>
</feature>
<dbReference type="GO" id="GO:0000270">
    <property type="term" value="P:peptidoglycan metabolic process"/>
    <property type="evidence" value="ECO:0007669"/>
    <property type="project" value="InterPro"/>
</dbReference>
<dbReference type="InterPro" id="IPR036779">
    <property type="entry name" value="LysM_dom_sf"/>
</dbReference>
<keyword evidence="1" id="KW-0812">Transmembrane</keyword>
<dbReference type="PANTHER" id="PTHR33734:SF22">
    <property type="entry name" value="MEMBRANE-BOUND LYTIC MUREIN TRANSGLYCOSYLASE D"/>
    <property type="match status" value="1"/>
</dbReference>
<dbReference type="CDD" id="cd16894">
    <property type="entry name" value="MltD-like"/>
    <property type="match status" value="1"/>
</dbReference>
<dbReference type="PROSITE" id="PS00922">
    <property type="entry name" value="TRANSGLYCOSYLASE"/>
    <property type="match status" value="1"/>
</dbReference>
<dbReference type="Pfam" id="PF01476">
    <property type="entry name" value="LysM"/>
    <property type="match status" value="3"/>
</dbReference>
<evidence type="ECO:0000256" key="1">
    <source>
        <dbReference type="SAM" id="Phobius"/>
    </source>
</evidence>
<dbReference type="InterPro" id="IPR023346">
    <property type="entry name" value="Lysozyme-like_dom_sf"/>
</dbReference>
<dbReference type="InterPro" id="IPR000189">
    <property type="entry name" value="Transglyc_AS"/>
</dbReference>
<accession>A0A3B0XZE4</accession>
<dbReference type="PANTHER" id="PTHR33734">
    <property type="entry name" value="LYSM DOMAIN-CONTAINING GPI-ANCHORED PROTEIN 2"/>
    <property type="match status" value="1"/>
</dbReference>
<name>A0A3B0XZE4_9ZZZZ</name>
<proteinExistence type="predicted"/>
<dbReference type="PROSITE" id="PS51782">
    <property type="entry name" value="LYSM"/>
    <property type="match status" value="3"/>
</dbReference>
<feature type="domain" description="LysM" evidence="2">
    <location>
        <begin position="520"/>
        <end position="564"/>
    </location>
</feature>
<feature type="domain" description="LysM" evidence="2">
    <location>
        <begin position="457"/>
        <end position="501"/>
    </location>
</feature>
<dbReference type="Pfam" id="PF01464">
    <property type="entry name" value="SLT"/>
    <property type="match status" value="1"/>
</dbReference>
<dbReference type="Gene3D" id="3.10.350.10">
    <property type="entry name" value="LysM domain"/>
    <property type="match status" value="3"/>
</dbReference>
<dbReference type="AlphaFoldDB" id="A0A3B0XZE4"/>
<sequence>MITHLPPHKHLTLRQYCFTLEVATFLGVQSGGGSIWAITADKNRMAFRNLILIISGVILLAACVIISQPEPAEISVSEAAEDRGSPQVILSATVLPVTGIETKTPPPTDLWQAMREHFGLLPQTDNPRIRVQRDWYIKHPRYMDRVTERASRYAWHIHQALAERDMPAEIALLPIVESAYDPFAYSHGRAAGLWQFIPGTGKHFKLAQNWWYDGRRDVVDSTRAALDYLQYLHKRFDSDWLLALAAYNSGEGTVSRAIRRNRKLGKLTNFWALKLPGETRAYVPKLIALAQLVDHPETYAIELANLPNQAYFQIVDIGGQIDLAVAADLAGIELDALYRLNPGFNQWATTPDGPHRLLIPVNSAATFRQAIAQLPPEKRVQWNRHKVKTGETLSHIAKHYHTSTEVLQAANQINGTSIRAGKHLMVPVSSQSQDAYKLSAGQRLSRKQNTSRKGFKTRHVVANGDTLWDLSREYKVGLRSLAAWNGMAPGDPLRIGQTLVVWTKQGNNKSLHPGARARPVYYTVRKGDSLSRIAGRFKVSVKSLRRWNGLPSNKYLHPGQRLKLYVDVTRQTGA</sequence>
<protein>
    <submittedName>
        <fullName evidence="3">Membrane-bound lytic murein transglycosylase D</fullName>
    </submittedName>
</protein>
<keyword evidence="1" id="KW-1133">Transmembrane helix</keyword>
<evidence type="ECO:0000259" key="2">
    <source>
        <dbReference type="PROSITE" id="PS51782"/>
    </source>
</evidence>
<feature type="domain" description="LysM" evidence="2">
    <location>
        <begin position="383"/>
        <end position="426"/>
    </location>
</feature>
<gene>
    <name evidence="3" type="ORF">MNBD_GAMMA13-519</name>
</gene>
<organism evidence="3">
    <name type="scientific">hydrothermal vent metagenome</name>
    <dbReference type="NCBI Taxonomy" id="652676"/>
    <lineage>
        <taxon>unclassified sequences</taxon>
        <taxon>metagenomes</taxon>
        <taxon>ecological metagenomes</taxon>
    </lineage>
</organism>
<dbReference type="InterPro" id="IPR008258">
    <property type="entry name" value="Transglycosylase_SLT_dom_1"/>
</dbReference>
<keyword evidence="1" id="KW-0472">Membrane</keyword>
<evidence type="ECO:0000313" key="3">
    <source>
        <dbReference type="EMBL" id="VAW73775.1"/>
    </source>
</evidence>